<evidence type="ECO:0000256" key="2">
    <source>
        <dbReference type="ARBA" id="ARBA00009142"/>
    </source>
</evidence>
<evidence type="ECO:0000256" key="7">
    <source>
        <dbReference type="ARBA" id="ARBA00023136"/>
    </source>
</evidence>
<dbReference type="AlphaFoldDB" id="A0A239C9V1"/>
<dbReference type="Proteomes" id="UP000198420">
    <property type="component" value="Unassembled WGS sequence"/>
</dbReference>
<protein>
    <recommendedName>
        <fullName evidence="8">Probable membrane transporter protein</fullName>
    </recommendedName>
</protein>
<evidence type="ECO:0000313" key="10">
    <source>
        <dbReference type="Proteomes" id="UP000198420"/>
    </source>
</evidence>
<keyword evidence="3" id="KW-0813">Transport</keyword>
<feature type="transmembrane region" description="Helical" evidence="8">
    <location>
        <begin position="77"/>
        <end position="98"/>
    </location>
</feature>
<feature type="transmembrane region" description="Helical" evidence="8">
    <location>
        <begin position="160"/>
        <end position="179"/>
    </location>
</feature>
<keyword evidence="10" id="KW-1185">Reference proteome</keyword>
<keyword evidence="5 8" id="KW-0812">Transmembrane</keyword>
<dbReference type="EMBL" id="FZNP01000012">
    <property type="protein sequence ID" value="SNS17015.1"/>
    <property type="molecule type" value="Genomic_DNA"/>
</dbReference>
<comment type="subcellular location">
    <subcellularLocation>
        <location evidence="1 8">Cell membrane</location>
        <topology evidence="1 8">Multi-pass membrane protein</topology>
    </subcellularLocation>
</comment>
<dbReference type="PANTHER" id="PTHR30269:SF0">
    <property type="entry name" value="MEMBRANE TRANSPORTER PROTEIN YFCA-RELATED"/>
    <property type="match status" value="1"/>
</dbReference>
<dbReference type="InterPro" id="IPR002781">
    <property type="entry name" value="TM_pro_TauE-like"/>
</dbReference>
<sequence length="255" mass="25494">MHAEQVVLLLAAAVAAGWVDAVVGGGGLIQLPALLLLNPGQPVATALATNKLGSIAGTTSAAIAYARKAKPDVRVAVPAGLLAVCCAAGGALCAAAISSDVLKPVIMVVLLAVAAIVVLRPDLGRLPRPVLRTRRRVAAAVLVPGVAIAFYDGLLGPGTGTFLVIAFTALLGMDFVNASATSKIINAGTNLGALAVFAAQGHVLWAIGLAMAVCNIVGAQVGAHMAINRGAGFVRAVLLCVVSALVLKLGYEQFG</sequence>
<dbReference type="PANTHER" id="PTHR30269">
    <property type="entry name" value="TRANSMEMBRANE PROTEIN YFCA"/>
    <property type="match status" value="1"/>
</dbReference>
<feature type="transmembrane region" description="Helical" evidence="8">
    <location>
        <begin position="233"/>
        <end position="251"/>
    </location>
</feature>
<evidence type="ECO:0000256" key="6">
    <source>
        <dbReference type="ARBA" id="ARBA00022989"/>
    </source>
</evidence>
<feature type="transmembrane region" description="Helical" evidence="8">
    <location>
        <begin position="45"/>
        <end position="65"/>
    </location>
</feature>
<reference evidence="10" key="1">
    <citation type="submission" date="2017-06" db="EMBL/GenBank/DDBJ databases">
        <authorList>
            <person name="Varghese N."/>
            <person name="Submissions S."/>
        </authorList>
    </citation>
    <scope>NUCLEOTIDE SEQUENCE [LARGE SCALE GENOMIC DNA]</scope>
    <source>
        <strain evidence="10">DSM 44485</strain>
    </source>
</reference>
<dbReference type="OrthoDB" id="554695at2"/>
<proteinExistence type="inferred from homology"/>
<feature type="transmembrane region" description="Helical" evidence="8">
    <location>
        <begin position="135"/>
        <end position="154"/>
    </location>
</feature>
<evidence type="ECO:0000313" key="9">
    <source>
        <dbReference type="EMBL" id="SNS17015.1"/>
    </source>
</evidence>
<feature type="transmembrane region" description="Helical" evidence="8">
    <location>
        <begin position="104"/>
        <end position="123"/>
    </location>
</feature>
<dbReference type="Pfam" id="PF01925">
    <property type="entry name" value="TauE"/>
    <property type="match status" value="1"/>
</dbReference>
<evidence type="ECO:0000256" key="4">
    <source>
        <dbReference type="ARBA" id="ARBA00022475"/>
    </source>
</evidence>
<organism evidence="9 10">
    <name type="scientific">Actinomadura mexicana</name>
    <dbReference type="NCBI Taxonomy" id="134959"/>
    <lineage>
        <taxon>Bacteria</taxon>
        <taxon>Bacillati</taxon>
        <taxon>Actinomycetota</taxon>
        <taxon>Actinomycetes</taxon>
        <taxon>Streptosporangiales</taxon>
        <taxon>Thermomonosporaceae</taxon>
        <taxon>Actinomadura</taxon>
    </lineage>
</organism>
<dbReference type="RefSeq" id="WP_089314848.1">
    <property type="nucleotide sequence ID" value="NZ_FZNP01000012.1"/>
</dbReference>
<comment type="similarity">
    <text evidence="2 8">Belongs to the 4-toluene sulfonate uptake permease (TSUP) (TC 2.A.102) family.</text>
</comment>
<name>A0A239C9V1_9ACTN</name>
<feature type="transmembrane region" description="Helical" evidence="8">
    <location>
        <begin position="191"/>
        <end position="213"/>
    </location>
</feature>
<keyword evidence="4 8" id="KW-1003">Cell membrane</keyword>
<dbReference type="GO" id="GO:0005886">
    <property type="term" value="C:plasma membrane"/>
    <property type="evidence" value="ECO:0007669"/>
    <property type="project" value="UniProtKB-SubCell"/>
</dbReference>
<evidence type="ECO:0000256" key="3">
    <source>
        <dbReference type="ARBA" id="ARBA00022448"/>
    </source>
</evidence>
<gene>
    <name evidence="9" type="ORF">SAMN06265355_11290</name>
</gene>
<dbReference type="InterPro" id="IPR052017">
    <property type="entry name" value="TSUP"/>
</dbReference>
<evidence type="ECO:0000256" key="5">
    <source>
        <dbReference type="ARBA" id="ARBA00022692"/>
    </source>
</evidence>
<keyword evidence="7 8" id="KW-0472">Membrane</keyword>
<evidence type="ECO:0000256" key="1">
    <source>
        <dbReference type="ARBA" id="ARBA00004651"/>
    </source>
</evidence>
<evidence type="ECO:0000256" key="8">
    <source>
        <dbReference type="RuleBase" id="RU363041"/>
    </source>
</evidence>
<keyword evidence="6 8" id="KW-1133">Transmembrane helix</keyword>
<accession>A0A239C9V1</accession>